<dbReference type="PANTHER" id="PTHR30055:SF237">
    <property type="entry name" value="TRANSCRIPTIONAL REPRESSOR MCE3R"/>
    <property type="match status" value="1"/>
</dbReference>
<evidence type="ECO:0000313" key="4">
    <source>
        <dbReference type="EMBL" id="OAK56876.1"/>
    </source>
</evidence>
<dbReference type="SUPFAM" id="SSF46689">
    <property type="entry name" value="Homeodomain-like"/>
    <property type="match status" value="1"/>
</dbReference>
<evidence type="ECO:0000259" key="3">
    <source>
        <dbReference type="PROSITE" id="PS50977"/>
    </source>
</evidence>
<dbReference type="PANTHER" id="PTHR30055">
    <property type="entry name" value="HTH-TYPE TRANSCRIPTIONAL REGULATOR RUTR"/>
    <property type="match status" value="1"/>
</dbReference>
<reference evidence="4 5" key="1">
    <citation type="submission" date="2016-03" db="EMBL/GenBank/DDBJ databases">
        <title>Genome sequence of Rhodococcus kyotonensis KB10.</title>
        <authorList>
            <person name="Jeong H."/>
            <person name="Hong C.E."/>
            <person name="Jo S.H."/>
            <person name="Park J.M."/>
        </authorList>
    </citation>
    <scope>NUCLEOTIDE SEQUENCE [LARGE SCALE GENOMIC DNA]</scope>
    <source>
        <strain evidence="4 5">KB10</strain>
    </source>
</reference>
<dbReference type="Proteomes" id="UP000077519">
    <property type="component" value="Unassembled WGS sequence"/>
</dbReference>
<dbReference type="PROSITE" id="PS50977">
    <property type="entry name" value="HTH_TETR_2"/>
    <property type="match status" value="1"/>
</dbReference>
<name>A0A177YMP3_9NOCA</name>
<gene>
    <name evidence="4" type="ORF">A3K89_14740</name>
</gene>
<dbReference type="InterPro" id="IPR001647">
    <property type="entry name" value="HTH_TetR"/>
</dbReference>
<sequence>MNEGYDMMTIGTAHRADDDWRVYRPLPLTPILAAALSLFQAKGYHGTTIRDIAARAEITMPSLYYHYGNKEGILAALLNVGMDDLAAHIAGALSEAGESTTERLRHFVTAVSLHETCRRDIARIHPESRFLGPEARSHYVARRNTVTDNMIELLETGRAEGVFQIDDTHFIARSIFAMLQGTPQWYRDDGPDDPHDIAAKYLQSIFRMITDSV</sequence>
<dbReference type="EMBL" id="LVHI01000002">
    <property type="protein sequence ID" value="OAK56876.1"/>
    <property type="molecule type" value="Genomic_DNA"/>
</dbReference>
<proteinExistence type="predicted"/>
<dbReference type="PRINTS" id="PR00455">
    <property type="entry name" value="HTHTETR"/>
</dbReference>
<dbReference type="InterPro" id="IPR036271">
    <property type="entry name" value="Tet_transcr_reg_TetR-rel_C_sf"/>
</dbReference>
<dbReference type="InterPro" id="IPR041490">
    <property type="entry name" value="KstR2_TetR_C"/>
</dbReference>
<feature type="domain" description="HTH tetR-type" evidence="3">
    <location>
        <begin position="25"/>
        <end position="85"/>
    </location>
</feature>
<feature type="DNA-binding region" description="H-T-H motif" evidence="2">
    <location>
        <begin position="48"/>
        <end position="67"/>
    </location>
</feature>
<dbReference type="SUPFAM" id="SSF48498">
    <property type="entry name" value="Tetracyclin repressor-like, C-terminal domain"/>
    <property type="match status" value="1"/>
</dbReference>
<evidence type="ECO:0000256" key="1">
    <source>
        <dbReference type="ARBA" id="ARBA00023125"/>
    </source>
</evidence>
<keyword evidence="5" id="KW-1185">Reference proteome</keyword>
<evidence type="ECO:0000256" key="2">
    <source>
        <dbReference type="PROSITE-ProRule" id="PRU00335"/>
    </source>
</evidence>
<comment type="caution">
    <text evidence="4">The sequence shown here is derived from an EMBL/GenBank/DDBJ whole genome shotgun (WGS) entry which is preliminary data.</text>
</comment>
<evidence type="ECO:0000313" key="5">
    <source>
        <dbReference type="Proteomes" id="UP000077519"/>
    </source>
</evidence>
<dbReference type="GO" id="GO:0000976">
    <property type="term" value="F:transcription cis-regulatory region binding"/>
    <property type="evidence" value="ECO:0007669"/>
    <property type="project" value="TreeGrafter"/>
</dbReference>
<keyword evidence="1 2" id="KW-0238">DNA-binding</keyword>
<accession>A0A177YMP3</accession>
<dbReference type="Gene3D" id="1.10.357.10">
    <property type="entry name" value="Tetracycline Repressor, domain 2"/>
    <property type="match status" value="1"/>
</dbReference>
<dbReference type="GO" id="GO:0003700">
    <property type="term" value="F:DNA-binding transcription factor activity"/>
    <property type="evidence" value="ECO:0007669"/>
    <property type="project" value="TreeGrafter"/>
</dbReference>
<dbReference type="InterPro" id="IPR050109">
    <property type="entry name" value="HTH-type_TetR-like_transc_reg"/>
</dbReference>
<organism evidence="4 5">
    <name type="scientific">Rhodococcoides kyotonense</name>
    <dbReference type="NCBI Taxonomy" id="398843"/>
    <lineage>
        <taxon>Bacteria</taxon>
        <taxon>Bacillati</taxon>
        <taxon>Actinomycetota</taxon>
        <taxon>Actinomycetes</taxon>
        <taxon>Mycobacteriales</taxon>
        <taxon>Nocardiaceae</taxon>
        <taxon>Rhodococcoides</taxon>
    </lineage>
</organism>
<dbReference type="Pfam" id="PF00440">
    <property type="entry name" value="TetR_N"/>
    <property type="match status" value="1"/>
</dbReference>
<dbReference type="RefSeq" id="WP_084423523.1">
    <property type="nucleotide sequence ID" value="NZ_LVHI01000002.1"/>
</dbReference>
<dbReference type="Pfam" id="PF17932">
    <property type="entry name" value="TetR_C_24"/>
    <property type="match status" value="1"/>
</dbReference>
<protein>
    <recommendedName>
        <fullName evidence="3">HTH tetR-type domain-containing protein</fullName>
    </recommendedName>
</protein>
<dbReference type="InterPro" id="IPR009057">
    <property type="entry name" value="Homeodomain-like_sf"/>
</dbReference>
<dbReference type="AlphaFoldDB" id="A0A177YMP3"/>